<dbReference type="PANTHER" id="PTHR10067:SF9">
    <property type="entry name" value="PHOSPHATIDYLSERINE DECARBOXYLASE FAMILY PROTEIN (AFU_ORTHOLOGUE AFUA_7G01730)"/>
    <property type="match status" value="1"/>
</dbReference>
<keyword evidence="4" id="KW-0670">Pyruvate</keyword>
<sequence>MARPDKRRPGDWLSTDHEAIRKWIENLKAKAAGTDPGSYIQPIKDLQQVVARNGLLTAATEAMFVEAIAYARDQPTGAPAVTSWDEFLKLLNAVMTTSPEFMVDKGSDEAQGLVGFPINALLDWPMGTAAGVTVFQDAEFNAAFKKVLTHWGQFLTTEPSRYVLAEGDPSSDPPTIAWLSEPARKQMIAVAQQPFSDPPKDQTLENIFAVPDPSDTAYLGYTSWDDFFTRVFKEGQRPVGDAPVVNACESAPLQVKTGVELEDNIWAKGQPYSLTDMLNGDPLAQEFAGGTVYQAFLSALSYHRWHSPVDGTIEKVVNVDGSYYLESPWEGIYSDDPDPSAPNASQPFITSVATRAIIFIRAADPAIGLMAMVPVGMAEVSSCEVTVTAGDSVKRGDPVGMFHFGGSTHCLVFRPGVELDFHVPVTDAPNLNATNVAVRSDLASLKGS</sequence>
<dbReference type="AlphaFoldDB" id="A0AAE4ARA1"/>
<reference evidence="6" key="1">
    <citation type="submission" date="2023-07" db="EMBL/GenBank/DDBJ databases">
        <title>Genomic Encyclopedia of Type Strains, Phase IV (KMG-IV): sequencing the most valuable type-strain genomes for metagenomic binning, comparative biology and taxonomic classification.</title>
        <authorList>
            <person name="Goeker M."/>
        </authorList>
    </citation>
    <scope>NUCLEOTIDE SEQUENCE</scope>
    <source>
        <strain evidence="6">DSM 21202</strain>
    </source>
</reference>
<dbReference type="GO" id="GO:0004609">
    <property type="term" value="F:phosphatidylserine decarboxylase activity"/>
    <property type="evidence" value="ECO:0007669"/>
    <property type="project" value="UniProtKB-EC"/>
</dbReference>
<name>A0AAE4ARA1_9HYPH</name>
<evidence type="ECO:0000256" key="4">
    <source>
        <dbReference type="ARBA" id="ARBA00023317"/>
    </source>
</evidence>
<evidence type="ECO:0000313" key="7">
    <source>
        <dbReference type="Proteomes" id="UP001229244"/>
    </source>
</evidence>
<evidence type="ECO:0000256" key="1">
    <source>
        <dbReference type="ARBA" id="ARBA00022793"/>
    </source>
</evidence>
<evidence type="ECO:0000256" key="3">
    <source>
        <dbReference type="ARBA" id="ARBA00023239"/>
    </source>
</evidence>
<keyword evidence="3 6" id="KW-0456">Lyase</keyword>
<keyword evidence="2" id="KW-0865">Zymogen</keyword>
<evidence type="ECO:0000313" key="6">
    <source>
        <dbReference type="EMBL" id="MDQ0313977.1"/>
    </source>
</evidence>
<dbReference type="GO" id="GO:0006646">
    <property type="term" value="P:phosphatidylethanolamine biosynthetic process"/>
    <property type="evidence" value="ECO:0007669"/>
    <property type="project" value="TreeGrafter"/>
</dbReference>
<dbReference type="Pfam" id="PF12588">
    <property type="entry name" value="PSDC"/>
    <property type="match status" value="1"/>
</dbReference>
<organism evidence="6 7">
    <name type="scientific">Amorphus orientalis</name>
    <dbReference type="NCBI Taxonomy" id="649198"/>
    <lineage>
        <taxon>Bacteria</taxon>
        <taxon>Pseudomonadati</taxon>
        <taxon>Pseudomonadota</taxon>
        <taxon>Alphaproteobacteria</taxon>
        <taxon>Hyphomicrobiales</taxon>
        <taxon>Amorphaceae</taxon>
        <taxon>Amorphus</taxon>
    </lineage>
</organism>
<keyword evidence="7" id="KW-1185">Reference proteome</keyword>
<dbReference type="Proteomes" id="UP001229244">
    <property type="component" value="Unassembled WGS sequence"/>
</dbReference>
<protein>
    <submittedName>
        <fullName evidence="6">Phosphatidylserine decarboxylase</fullName>
        <ecNumber evidence="6">4.1.1.65</ecNumber>
    </submittedName>
</protein>
<evidence type="ECO:0000259" key="5">
    <source>
        <dbReference type="Pfam" id="PF12588"/>
    </source>
</evidence>
<dbReference type="EC" id="4.1.1.65" evidence="6"/>
<dbReference type="Pfam" id="PF02666">
    <property type="entry name" value="PS_Dcarbxylase"/>
    <property type="match status" value="1"/>
</dbReference>
<keyword evidence="1" id="KW-0210">Decarboxylase</keyword>
<comment type="caution">
    <text evidence="6">The sequence shown here is derived from an EMBL/GenBank/DDBJ whole genome shotgun (WGS) entry which is preliminary data.</text>
</comment>
<feature type="domain" description="L-tryptophan decarboxylase PsiD-like" evidence="5">
    <location>
        <begin position="41"/>
        <end position="187"/>
    </location>
</feature>
<accession>A0AAE4ARA1</accession>
<dbReference type="InterPro" id="IPR003817">
    <property type="entry name" value="PS_Dcarbxylase"/>
</dbReference>
<dbReference type="RefSeq" id="WP_306883765.1">
    <property type="nucleotide sequence ID" value="NZ_JAUSUL010000001.1"/>
</dbReference>
<dbReference type="EMBL" id="JAUSUL010000001">
    <property type="protein sequence ID" value="MDQ0313977.1"/>
    <property type="molecule type" value="Genomic_DNA"/>
</dbReference>
<evidence type="ECO:0000256" key="2">
    <source>
        <dbReference type="ARBA" id="ARBA00023145"/>
    </source>
</evidence>
<dbReference type="PANTHER" id="PTHR10067">
    <property type="entry name" value="PHOSPHATIDYLSERINE DECARBOXYLASE"/>
    <property type="match status" value="1"/>
</dbReference>
<dbReference type="InterPro" id="IPR022237">
    <property type="entry name" value="PsiD-like"/>
</dbReference>
<proteinExistence type="predicted"/>
<gene>
    <name evidence="6" type="ORF">J2S73_000414</name>
</gene>